<feature type="region of interest" description="Disordered" evidence="5">
    <location>
        <begin position="256"/>
        <end position="303"/>
    </location>
</feature>
<dbReference type="GO" id="GO:0016020">
    <property type="term" value="C:membrane"/>
    <property type="evidence" value="ECO:0007669"/>
    <property type="project" value="UniProtKB-SubCell"/>
</dbReference>
<accession>A0A931N447</accession>
<dbReference type="Proteomes" id="UP000655751">
    <property type="component" value="Unassembled WGS sequence"/>
</dbReference>
<reference evidence="8" key="1">
    <citation type="submission" date="2020-11" db="EMBL/GenBank/DDBJ databases">
        <title>Nocardia NEAU-351.nov., a novel actinomycete isolated from the cow dung.</title>
        <authorList>
            <person name="Zhang X."/>
        </authorList>
    </citation>
    <scope>NUCLEOTIDE SEQUENCE</scope>
    <source>
        <strain evidence="8">NEAU-351</strain>
    </source>
</reference>
<dbReference type="RefSeq" id="WP_196150196.1">
    <property type="nucleotide sequence ID" value="NZ_JADMLG010000006.1"/>
</dbReference>
<feature type="transmembrane region" description="Helical" evidence="6">
    <location>
        <begin position="166"/>
        <end position="186"/>
    </location>
</feature>
<organism evidence="8 9">
    <name type="scientific">Nocardia bovistercoris</name>
    <dbReference type="NCBI Taxonomy" id="2785916"/>
    <lineage>
        <taxon>Bacteria</taxon>
        <taxon>Bacillati</taxon>
        <taxon>Actinomycetota</taxon>
        <taxon>Actinomycetes</taxon>
        <taxon>Mycobacteriales</taxon>
        <taxon>Nocardiaceae</taxon>
        <taxon>Nocardia</taxon>
    </lineage>
</organism>
<evidence type="ECO:0000256" key="5">
    <source>
        <dbReference type="SAM" id="MobiDB-lite"/>
    </source>
</evidence>
<feature type="transmembrane region" description="Helical" evidence="6">
    <location>
        <begin position="16"/>
        <end position="36"/>
    </location>
</feature>
<feature type="domain" description="RDD" evidence="7">
    <location>
        <begin position="11"/>
        <end position="197"/>
    </location>
</feature>
<sequence length="303" mass="32307">MAENPAVTETTAGRRVAAWAVDFALVLGCAALLGSLTHYRIADYLSGWVELGGTGAWEVIRSNGDWGGAGKTFGMDVVNSVLMLIIQAFVALIVATFLYQFVGFAWKGATFGRFLLDLEVRAVAGDDGRLGRARAARRALAGTMTDVGLYSFACIALLAGRFALSVALWVLAVAVLATNALFAAGASRRSLVDRLAGTAVARSGLLRESWHAARDHAAVERGIRGARAGFERVQATTGQIRESERVAQLRDLGQDAGRRGRDTARQALSSERGQQARRAAEWAGASLKGAYDKRRDSGRPPGR</sequence>
<evidence type="ECO:0000256" key="2">
    <source>
        <dbReference type="ARBA" id="ARBA00022692"/>
    </source>
</evidence>
<feature type="compositionally biased region" description="Basic and acidic residues" evidence="5">
    <location>
        <begin position="290"/>
        <end position="303"/>
    </location>
</feature>
<keyword evidence="3 6" id="KW-1133">Transmembrane helix</keyword>
<dbReference type="AlphaFoldDB" id="A0A931N447"/>
<evidence type="ECO:0000256" key="6">
    <source>
        <dbReference type="SAM" id="Phobius"/>
    </source>
</evidence>
<dbReference type="Pfam" id="PF06271">
    <property type="entry name" value="RDD"/>
    <property type="match status" value="1"/>
</dbReference>
<evidence type="ECO:0000256" key="4">
    <source>
        <dbReference type="ARBA" id="ARBA00023136"/>
    </source>
</evidence>
<evidence type="ECO:0000256" key="3">
    <source>
        <dbReference type="ARBA" id="ARBA00022989"/>
    </source>
</evidence>
<name>A0A931N447_9NOCA</name>
<gene>
    <name evidence="8" type="ORF">IT779_16495</name>
</gene>
<keyword evidence="2 6" id="KW-0812">Transmembrane</keyword>
<keyword evidence="9" id="KW-1185">Reference proteome</keyword>
<evidence type="ECO:0000259" key="7">
    <source>
        <dbReference type="Pfam" id="PF06271"/>
    </source>
</evidence>
<feature type="transmembrane region" description="Helical" evidence="6">
    <location>
        <begin position="81"/>
        <end position="106"/>
    </location>
</feature>
<comment type="caution">
    <text evidence="8">The sequence shown here is derived from an EMBL/GenBank/DDBJ whole genome shotgun (WGS) entry which is preliminary data.</text>
</comment>
<evidence type="ECO:0000313" key="8">
    <source>
        <dbReference type="EMBL" id="MBH0777876.1"/>
    </source>
</evidence>
<evidence type="ECO:0000256" key="1">
    <source>
        <dbReference type="ARBA" id="ARBA00004141"/>
    </source>
</evidence>
<proteinExistence type="predicted"/>
<dbReference type="EMBL" id="JADMLG010000006">
    <property type="protein sequence ID" value="MBH0777876.1"/>
    <property type="molecule type" value="Genomic_DNA"/>
</dbReference>
<feature type="transmembrane region" description="Helical" evidence="6">
    <location>
        <begin position="139"/>
        <end position="160"/>
    </location>
</feature>
<protein>
    <submittedName>
        <fullName evidence="8">RDD family protein</fullName>
    </submittedName>
</protein>
<dbReference type="InterPro" id="IPR010432">
    <property type="entry name" value="RDD"/>
</dbReference>
<comment type="subcellular location">
    <subcellularLocation>
        <location evidence="1">Membrane</location>
        <topology evidence="1">Multi-pass membrane protein</topology>
    </subcellularLocation>
</comment>
<keyword evidence="4 6" id="KW-0472">Membrane</keyword>
<evidence type="ECO:0000313" key="9">
    <source>
        <dbReference type="Proteomes" id="UP000655751"/>
    </source>
</evidence>